<keyword evidence="1" id="KW-0175">Coiled coil</keyword>
<keyword evidence="3" id="KW-1133">Transmembrane helix</keyword>
<feature type="transmembrane region" description="Helical" evidence="3">
    <location>
        <begin position="432"/>
        <end position="452"/>
    </location>
</feature>
<evidence type="ECO:0000256" key="1">
    <source>
        <dbReference type="SAM" id="Coils"/>
    </source>
</evidence>
<feature type="coiled-coil region" evidence="1">
    <location>
        <begin position="188"/>
        <end position="218"/>
    </location>
</feature>
<protein>
    <submittedName>
        <fullName evidence="4">Uncharacterized protein</fullName>
    </submittedName>
</protein>
<dbReference type="AlphaFoldDB" id="A0A3P7LZ04"/>
<dbReference type="EMBL" id="UYRU01051331">
    <property type="protein sequence ID" value="VDN11391.1"/>
    <property type="molecule type" value="Genomic_DNA"/>
</dbReference>
<organism evidence="4 5">
    <name type="scientific">Dibothriocephalus latus</name>
    <name type="common">Fish tapeworm</name>
    <name type="synonym">Diphyllobothrium latum</name>
    <dbReference type="NCBI Taxonomy" id="60516"/>
    <lineage>
        <taxon>Eukaryota</taxon>
        <taxon>Metazoa</taxon>
        <taxon>Spiralia</taxon>
        <taxon>Lophotrochozoa</taxon>
        <taxon>Platyhelminthes</taxon>
        <taxon>Cestoda</taxon>
        <taxon>Eucestoda</taxon>
        <taxon>Diphyllobothriidea</taxon>
        <taxon>Diphyllobothriidae</taxon>
        <taxon>Dibothriocephalus</taxon>
    </lineage>
</organism>
<dbReference type="Proteomes" id="UP000281553">
    <property type="component" value="Unassembled WGS sequence"/>
</dbReference>
<evidence type="ECO:0000256" key="3">
    <source>
        <dbReference type="SAM" id="Phobius"/>
    </source>
</evidence>
<accession>A0A3P7LZ04</accession>
<feature type="compositionally biased region" description="Low complexity" evidence="2">
    <location>
        <begin position="267"/>
        <end position="277"/>
    </location>
</feature>
<feature type="compositionally biased region" description="Pro residues" evidence="2">
    <location>
        <begin position="278"/>
        <end position="287"/>
    </location>
</feature>
<feature type="non-terminal residue" evidence="4">
    <location>
        <position position="1"/>
    </location>
</feature>
<name>A0A3P7LZ04_DIBLA</name>
<reference evidence="4 5" key="1">
    <citation type="submission" date="2018-11" db="EMBL/GenBank/DDBJ databases">
        <authorList>
            <consortium name="Pathogen Informatics"/>
        </authorList>
    </citation>
    <scope>NUCLEOTIDE SEQUENCE [LARGE SCALE GENOMIC DNA]</scope>
</reference>
<keyword evidence="3" id="KW-0812">Transmembrane</keyword>
<evidence type="ECO:0000313" key="5">
    <source>
        <dbReference type="Proteomes" id="UP000281553"/>
    </source>
</evidence>
<evidence type="ECO:0000313" key="4">
    <source>
        <dbReference type="EMBL" id="VDN11391.1"/>
    </source>
</evidence>
<sequence>FLRRWVLEGRCDDPFNEFSIIINHRFDDHADISFWKHFVSLRSLSRDQSEDGLPALRRPHRTAYTSAFYGLLPSSFESSVLRCGLSLTLLRKIEPKHFIFNQSSNFPQLGLWNHADGWDAIQSGLVAYEQGVNSALYQSRFAWFQTLVQKENEKRYVLAQVRLLPNVAFARDEETSRHLLLAEHVGKGETLTDLKEDAQENMAQLATEEENLKMADQRYTEEAHGHTFTEPRPLAEAPTNIANTDAHSITIATNSSPKPPLSPRPIKSPLGSSGLPSPLKPSPPPPFENQMTTMVASSEGCISEFDLLAELKQQFRLRSTRGRPPPDRIGDIIQPGVIMQLEADTSEGNKENDAHLQESSSARVVTSPVLSRAKQILYGPGLGPTCRQNTWRKPENVEHLSDEEILAFTNEMLEPPPSPPPFPSLENCETDFGWFFCFILLLSCFGLSLHVYDPI</sequence>
<dbReference type="OrthoDB" id="775571at2759"/>
<gene>
    <name evidence="4" type="ORF">DILT_LOCUS7222</name>
</gene>
<evidence type="ECO:0000256" key="2">
    <source>
        <dbReference type="SAM" id="MobiDB-lite"/>
    </source>
</evidence>
<proteinExistence type="predicted"/>
<keyword evidence="3" id="KW-0472">Membrane</keyword>
<feature type="region of interest" description="Disordered" evidence="2">
    <location>
        <begin position="251"/>
        <end position="291"/>
    </location>
</feature>
<keyword evidence="5" id="KW-1185">Reference proteome</keyword>